<evidence type="ECO:0000256" key="1">
    <source>
        <dbReference type="ARBA" id="ARBA00000085"/>
    </source>
</evidence>
<dbReference type="GO" id="GO:0016020">
    <property type="term" value="C:membrane"/>
    <property type="evidence" value="ECO:0007669"/>
    <property type="project" value="InterPro"/>
</dbReference>
<feature type="transmembrane region" description="Helical" evidence="10">
    <location>
        <begin position="31"/>
        <end position="49"/>
    </location>
</feature>
<evidence type="ECO:0000259" key="12">
    <source>
        <dbReference type="Pfam" id="PF07730"/>
    </source>
</evidence>
<dbReference type="InterPro" id="IPR050482">
    <property type="entry name" value="Sensor_HK_TwoCompSys"/>
</dbReference>
<organism evidence="14 15">
    <name type="scientific">Brevibacterium aurantiacum</name>
    <dbReference type="NCBI Taxonomy" id="273384"/>
    <lineage>
        <taxon>Bacteria</taxon>
        <taxon>Bacillati</taxon>
        <taxon>Actinomycetota</taxon>
        <taxon>Actinomycetes</taxon>
        <taxon>Micrococcales</taxon>
        <taxon>Brevibacteriaceae</taxon>
        <taxon>Brevibacterium</taxon>
    </lineage>
</organism>
<dbReference type="InterPro" id="IPR003594">
    <property type="entry name" value="HATPase_dom"/>
</dbReference>
<dbReference type="AlphaFoldDB" id="A0A2H1J988"/>
<name>A0A2H1J988_BREAU</name>
<keyword evidence="3" id="KW-0597">Phosphoprotein</keyword>
<dbReference type="Proteomes" id="UP000234289">
    <property type="component" value="Unassembled WGS sequence"/>
</dbReference>
<evidence type="ECO:0000256" key="10">
    <source>
        <dbReference type="SAM" id="Phobius"/>
    </source>
</evidence>
<evidence type="ECO:0000256" key="7">
    <source>
        <dbReference type="ARBA" id="ARBA00022840"/>
    </source>
</evidence>
<feature type="domain" description="Histidine kinase/HSP90-like ATPase" evidence="11">
    <location>
        <begin position="315"/>
        <end position="406"/>
    </location>
</feature>
<evidence type="ECO:0000256" key="3">
    <source>
        <dbReference type="ARBA" id="ARBA00022553"/>
    </source>
</evidence>
<dbReference type="InterPro" id="IPR055558">
    <property type="entry name" value="DUF7134"/>
</dbReference>
<dbReference type="SUPFAM" id="SSF55874">
    <property type="entry name" value="ATPase domain of HSP90 chaperone/DNA topoisomerase II/histidine kinase"/>
    <property type="match status" value="1"/>
</dbReference>
<evidence type="ECO:0000256" key="6">
    <source>
        <dbReference type="ARBA" id="ARBA00022777"/>
    </source>
</evidence>
<feature type="domain" description="DUF7134" evidence="13">
    <location>
        <begin position="26"/>
        <end position="177"/>
    </location>
</feature>
<keyword evidence="5" id="KW-0547">Nucleotide-binding</keyword>
<dbReference type="PANTHER" id="PTHR24421:SF10">
    <property type="entry name" value="NITRATE_NITRITE SENSOR PROTEIN NARQ"/>
    <property type="match status" value="1"/>
</dbReference>
<dbReference type="GO" id="GO:0046983">
    <property type="term" value="F:protein dimerization activity"/>
    <property type="evidence" value="ECO:0007669"/>
    <property type="project" value="InterPro"/>
</dbReference>
<dbReference type="Gene3D" id="3.30.565.10">
    <property type="entry name" value="Histidine kinase-like ATPase, C-terminal domain"/>
    <property type="match status" value="1"/>
</dbReference>
<keyword evidence="9" id="KW-0175">Coiled coil</keyword>
<evidence type="ECO:0000313" key="15">
    <source>
        <dbReference type="Proteomes" id="UP000234289"/>
    </source>
</evidence>
<feature type="transmembrane region" description="Helical" evidence="10">
    <location>
        <begin position="84"/>
        <end position="117"/>
    </location>
</feature>
<dbReference type="Pfam" id="PF02518">
    <property type="entry name" value="HATPase_c"/>
    <property type="match status" value="1"/>
</dbReference>
<dbReference type="Gene3D" id="1.20.5.1930">
    <property type="match status" value="1"/>
</dbReference>
<comment type="catalytic activity">
    <reaction evidence="1">
        <text>ATP + protein L-histidine = ADP + protein N-phospho-L-histidine.</text>
        <dbReference type="EC" id="2.7.13.3"/>
    </reaction>
</comment>
<dbReference type="InterPro" id="IPR036890">
    <property type="entry name" value="HATPase_C_sf"/>
</dbReference>
<feature type="domain" description="Signal transduction histidine kinase subgroup 3 dimerisation and phosphoacceptor" evidence="12">
    <location>
        <begin position="205"/>
        <end position="271"/>
    </location>
</feature>
<feature type="transmembrane region" description="Helical" evidence="10">
    <location>
        <begin position="156"/>
        <end position="175"/>
    </location>
</feature>
<feature type="coiled-coil region" evidence="9">
    <location>
        <begin position="180"/>
        <end position="207"/>
    </location>
</feature>
<evidence type="ECO:0000259" key="11">
    <source>
        <dbReference type="Pfam" id="PF02518"/>
    </source>
</evidence>
<evidence type="ECO:0000256" key="5">
    <source>
        <dbReference type="ARBA" id="ARBA00022741"/>
    </source>
</evidence>
<dbReference type="InterPro" id="IPR011712">
    <property type="entry name" value="Sig_transdc_His_kin_sub3_dim/P"/>
</dbReference>
<proteinExistence type="predicted"/>
<dbReference type="Pfam" id="PF23539">
    <property type="entry name" value="DUF7134"/>
    <property type="match status" value="1"/>
</dbReference>
<accession>A0A2H1J988</accession>
<dbReference type="Pfam" id="PF07730">
    <property type="entry name" value="HisKA_3"/>
    <property type="match status" value="1"/>
</dbReference>
<dbReference type="EMBL" id="FXZG01000009">
    <property type="protein sequence ID" value="SMX83722.1"/>
    <property type="molecule type" value="Genomic_DNA"/>
</dbReference>
<dbReference type="GO" id="GO:0005524">
    <property type="term" value="F:ATP binding"/>
    <property type="evidence" value="ECO:0007669"/>
    <property type="project" value="UniProtKB-KW"/>
</dbReference>
<dbReference type="CDD" id="cd16917">
    <property type="entry name" value="HATPase_UhpB-NarQ-NarX-like"/>
    <property type="match status" value="1"/>
</dbReference>
<keyword evidence="6 14" id="KW-0418">Kinase</keyword>
<keyword evidence="8" id="KW-0902">Two-component regulatory system</keyword>
<sequence length="411" mass="45167">MRQRWSSPSPPAGSPPSGHRRYDSIRSWFDAHPFVINSIIVLVVFVYNLPIQFSSVPEDMWPGLGLLFSVGLCAPYLLRHRRPLTVFVTISLVAAVHLAIGVEMMIADVMVLFALCALSSRFRWHISVPATTAVIIILIFATSAPVNAGYMSVGDVGVLIAITVWTSTWGALVRVRRDHEHTLRERAEQLEREAQVQQQIVAAQERERIARELHDVVSHSLSVVSVLADGAAASVDSQPAKAKTAMEDVRDTGRSALREMRTMLGVLRTDDSADAAPQPGIDQLRQLVAESQTAGFPATLDHRGERSPLPEGLSLAVYRIVQEALTNVRKHAGTQLTEVHVRVDQTSDQVAIRITDNGNSTSANHERQKNGHGLVGMRERVSAYDGTLHAGFRRHHGFEVHAVLPIGGRRS</sequence>
<keyword evidence="7" id="KW-0067">ATP-binding</keyword>
<dbReference type="PANTHER" id="PTHR24421">
    <property type="entry name" value="NITRATE/NITRITE SENSOR PROTEIN NARX-RELATED"/>
    <property type="match status" value="1"/>
</dbReference>
<evidence type="ECO:0000256" key="9">
    <source>
        <dbReference type="SAM" id="Coils"/>
    </source>
</evidence>
<reference evidence="15" key="1">
    <citation type="submission" date="2017-03" db="EMBL/GenBank/DDBJ databases">
        <authorList>
            <person name="Monnet C."/>
        </authorList>
    </citation>
    <scope>NUCLEOTIDE SEQUENCE [LARGE SCALE GENOMIC DNA]</scope>
    <source>
        <strain evidence="15">CNRZ 920</strain>
    </source>
</reference>
<gene>
    <name evidence="14" type="ORF">BAUR920_01861</name>
</gene>
<evidence type="ECO:0000259" key="13">
    <source>
        <dbReference type="Pfam" id="PF23539"/>
    </source>
</evidence>
<dbReference type="RefSeq" id="WP_101639118.1">
    <property type="nucleotide sequence ID" value="NZ_FXZG01000009.1"/>
</dbReference>
<keyword evidence="10" id="KW-0472">Membrane</keyword>
<dbReference type="EC" id="2.7.13.3" evidence="2"/>
<feature type="transmembrane region" description="Helical" evidence="10">
    <location>
        <begin position="61"/>
        <end position="78"/>
    </location>
</feature>
<keyword evidence="10" id="KW-1133">Transmembrane helix</keyword>
<feature type="transmembrane region" description="Helical" evidence="10">
    <location>
        <begin position="124"/>
        <end position="144"/>
    </location>
</feature>
<dbReference type="GO" id="GO:0000155">
    <property type="term" value="F:phosphorelay sensor kinase activity"/>
    <property type="evidence" value="ECO:0007669"/>
    <property type="project" value="InterPro"/>
</dbReference>
<keyword evidence="4" id="KW-0808">Transferase</keyword>
<evidence type="ECO:0000256" key="8">
    <source>
        <dbReference type="ARBA" id="ARBA00023012"/>
    </source>
</evidence>
<evidence type="ECO:0000313" key="14">
    <source>
        <dbReference type="EMBL" id="SMX83722.1"/>
    </source>
</evidence>
<evidence type="ECO:0000256" key="2">
    <source>
        <dbReference type="ARBA" id="ARBA00012438"/>
    </source>
</evidence>
<keyword evidence="10" id="KW-0812">Transmembrane</keyword>
<protein>
    <recommendedName>
        <fullName evidence="2">histidine kinase</fullName>
        <ecNumber evidence="2">2.7.13.3</ecNumber>
    </recommendedName>
</protein>
<evidence type="ECO:0000256" key="4">
    <source>
        <dbReference type="ARBA" id="ARBA00022679"/>
    </source>
</evidence>